<proteinExistence type="predicted"/>
<sequence>MLSLHSSWTGVVWSHQGGLVQALRRIGRCNGCTTPLDNCTPETSLFIFQTPPVGRQPRAQQACSERITRSIAIIADLQEYLEARDAELQRHNRDMQRMLPTMRVAGLLSLKDEEVENEEPCEVISDSRLVTQ</sequence>
<reference evidence="1" key="1">
    <citation type="submission" date="2023-04" db="EMBL/GenBank/DDBJ databases">
        <authorList>
            <person name="Vijverberg K."/>
            <person name="Xiong W."/>
            <person name="Schranz E."/>
        </authorList>
    </citation>
    <scope>NUCLEOTIDE SEQUENCE</scope>
</reference>
<keyword evidence="2" id="KW-1185">Reference proteome</keyword>
<gene>
    <name evidence="1" type="ORF">LSALG_LOCUS22150</name>
</gene>
<accession>A0AA35YYS9</accession>
<evidence type="ECO:0000313" key="2">
    <source>
        <dbReference type="Proteomes" id="UP001177003"/>
    </source>
</evidence>
<dbReference type="Proteomes" id="UP001177003">
    <property type="component" value="Chromosome 4"/>
</dbReference>
<name>A0AA35YYS9_LACSI</name>
<organism evidence="1 2">
    <name type="scientific">Lactuca saligna</name>
    <name type="common">Willowleaf lettuce</name>
    <dbReference type="NCBI Taxonomy" id="75948"/>
    <lineage>
        <taxon>Eukaryota</taxon>
        <taxon>Viridiplantae</taxon>
        <taxon>Streptophyta</taxon>
        <taxon>Embryophyta</taxon>
        <taxon>Tracheophyta</taxon>
        <taxon>Spermatophyta</taxon>
        <taxon>Magnoliopsida</taxon>
        <taxon>eudicotyledons</taxon>
        <taxon>Gunneridae</taxon>
        <taxon>Pentapetalae</taxon>
        <taxon>asterids</taxon>
        <taxon>campanulids</taxon>
        <taxon>Asterales</taxon>
        <taxon>Asteraceae</taxon>
        <taxon>Cichorioideae</taxon>
        <taxon>Cichorieae</taxon>
        <taxon>Lactucinae</taxon>
        <taxon>Lactuca</taxon>
    </lineage>
</organism>
<evidence type="ECO:0000313" key="1">
    <source>
        <dbReference type="EMBL" id="CAI9282514.1"/>
    </source>
</evidence>
<protein>
    <submittedName>
        <fullName evidence="1">Uncharacterized protein</fullName>
    </submittedName>
</protein>
<dbReference type="AlphaFoldDB" id="A0AA35YYS9"/>
<dbReference type="EMBL" id="OX465080">
    <property type="protein sequence ID" value="CAI9282514.1"/>
    <property type="molecule type" value="Genomic_DNA"/>
</dbReference>